<protein>
    <submittedName>
        <fullName evidence="7">TetR family transcriptional regulator</fullName>
    </submittedName>
</protein>
<reference evidence="7 8" key="1">
    <citation type="journal article" date="2013" name="Antonie Van Leeuwenhoek">
        <title>Paracoccus zhejiangensis sp. nov., isolated from activated sludge in wastewater-treatment system.</title>
        <authorList>
            <person name="Wu Z.G."/>
            <person name="Zhang D.F."/>
            <person name="Liu Y.L."/>
            <person name="Wang F."/>
            <person name="Jiang X."/>
            <person name="Li C."/>
            <person name="Li S.P."/>
            <person name="Hong Q."/>
            <person name="Li W.J."/>
        </authorList>
    </citation>
    <scope>NUCLEOTIDE SEQUENCE [LARGE SCALE GENOMIC DNA]</scope>
    <source>
        <strain evidence="7 8">J6</strain>
    </source>
</reference>
<keyword evidence="8" id="KW-1185">Reference proteome</keyword>
<evidence type="ECO:0000256" key="5">
    <source>
        <dbReference type="SAM" id="MobiDB-lite"/>
    </source>
</evidence>
<dbReference type="PROSITE" id="PS50977">
    <property type="entry name" value="HTH_TETR_2"/>
    <property type="match status" value="1"/>
</dbReference>
<dbReference type="PANTHER" id="PTHR30055">
    <property type="entry name" value="HTH-TYPE TRANSCRIPTIONAL REGULATOR RUTR"/>
    <property type="match status" value="1"/>
</dbReference>
<dbReference type="InterPro" id="IPR001647">
    <property type="entry name" value="HTH_TetR"/>
</dbReference>
<dbReference type="GO" id="GO:0000976">
    <property type="term" value="F:transcription cis-regulatory region binding"/>
    <property type="evidence" value="ECO:0007669"/>
    <property type="project" value="TreeGrafter"/>
</dbReference>
<dbReference type="Proteomes" id="UP000234530">
    <property type="component" value="Chromosome"/>
</dbReference>
<evidence type="ECO:0000256" key="1">
    <source>
        <dbReference type="ARBA" id="ARBA00023015"/>
    </source>
</evidence>
<evidence type="ECO:0000313" key="8">
    <source>
        <dbReference type="Proteomes" id="UP000234530"/>
    </source>
</evidence>
<dbReference type="Gene3D" id="1.10.10.60">
    <property type="entry name" value="Homeodomain-like"/>
    <property type="match status" value="1"/>
</dbReference>
<evidence type="ECO:0000256" key="4">
    <source>
        <dbReference type="PROSITE-ProRule" id="PRU00335"/>
    </source>
</evidence>
<sequence length="204" mass="22952">MGNVRKMAVEPPRTSVGARRNPDTEQAVMDAAAEIIAEEGYQKLTMEAVARRARAGKATLYRWWPSRGHLLLALYSRAKSSLGEIDTGDLTSDVTAFIAQMLRQMQGSEGQEPLAPMLRLLIAEAQSDPTIREALHRERRERWLLLENIIRRAEERGQLNPAVTARRAEQRIISMIWYFLLNDTLPGPEAAAELAESIMAEMRA</sequence>
<dbReference type="SUPFAM" id="SSF46689">
    <property type="entry name" value="Homeodomain-like"/>
    <property type="match status" value="1"/>
</dbReference>
<dbReference type="Pfam" id="PF16859">
    <property type="entry name" value="TetR_C_11"/>
    <property type="match status" value="1"/>
</dbReference>
<keyword evidence="1" id="KW-0805">Transcription regulation</keyword>
<dbReference type="KEGG" id="pzh:CX676_11680"/>
<keyword evidence="3" id="KW-0804">Transcription</keyword>
<dbReference type="Gene3D" id="1.10.357.10">
    <property type="entry name" value="Tetracycline Repressor, domain 2"/>
    <property type="match status" value="1"/>
</dbReference>
<accession>A0A2H5EZM5</accession>
<name>A0A2H5EZM5_9RHOB</name>
<dbReference type="AlphaFoldDB" id="A0A2H5EZM5"/>
<proteinExistence type="predicted"/>
<keyword evidence="2 4" id="KW-0238">DNA-binding</keyword>
<dbReference type="OrthoDB" id="9796019at2"/>
<dbReference type="GO" id="GO:0003700">
    <property type="term" value="F:DNA-binding transcription factor activity"/>
    <property type="evidence" value="ECO:0007669"/>
    <property type="project" value="TreeGrafter"/>
</dbReference>
<evidence type="ECO:0000259" key="6">
    <source>
        <dbReference type="PROSITE" id="PS50977"/>
    </source>
</evidence>
<feature type="region of interest" description="Disordered" evidence="5">
    <location>
        <begin position="1"/>
        <end position="22"/>
    </location>
</feature>
<dbReference type="InterPro" id="IPR009057">
    <property type="entry name" value="Homeodomain-like_sf"/>
</dbReference>
<evidence type="ECO:0000313" key="7">
    <source>
        <dbReference type="EMBL" id="AUH64742.1"/>
    </source>
</evidence>
<feature type="domain" description="HTH tetR-type" evidence="6">
    <location>
        <begin position="22"/>
        <end position="82"/>
    </location>
</feature>
<dbReference type="PRINTS" id="PR00455">
    <property type="entry name" value="HTHTETR"/>
</dbReference>
<dbReference type="InterPro" id="IPR036271">
    <property type="entry name" value="Tet_transcr_reg_TetR-rel_C_sf"/>
</dbReference>
<feature type="DNA-binding region" description="H-T-H motif" evidence="4">
    <location>
        <begin position="45"/>
        <end position="64"/>
    </location>
</feature>
<evidence type="ECO:0000256" key="3">
    <source>
        <dbReference type="ARBA" id="ARBA00023163"/>
    </source>
</evidence>
<gene>
    <name evidence="7" type="ORF">CX676_11680</name>
</gene>
<dbReference type="EMBL" id="CP025430">
    <property type="protein sequence ID" value="AUH64742.1"/>
    <property type="molecule type" value="Genomic_DNA"/>
</dbReference>
<dbReference type="SUPFAM" id="SSF48498">
    <property type="entry name" value="Tetracyclin repressor-like, C-terminal domain"/>
    <property type="match status" value="1"/>
</dbReference>
<dbReference type="Pfam" id="PF00440">
    <property type="entry name" value="TetR_N"/>
    <property type="match status" value="1"/>
</dbReference>
<dbReference type="InterPro" id="IPR050109">
    <property type="entry name" value="HTH-type_TetR-like_transc_reg"/>
</dbReference>
<organism evidence="7 8">
    <name type="scientific">Paracoccus zhejiangensis</name>
    <dbReference type="NCBI Taxonomy" id="1077935"/>
    <lineage>
        <taxon>Bacteria</taxon>
        <taxon>Pseudomonadati</taxon>
        <taxon>Pseudomonadota</taxon>
        <taxon>Alphaproteobacteria</taxon>
        <taxon>Rhodobacterales</taxon>
        <taxon>Paracoccaceae</taxon>
        <taxon>Paracoccus</taxon>
    </lineage>
</organism>
<evidence type="ECO:0000256" key="2">
    <source>
        <dbReference type="ARBA" id="ARBA00023125"/>
    </source>
</evidence>
<dbReference type="PANTHER" id="PTHR30055:SF148">
    <property type="entry name" value="TETR-FAMILY TRANSCRIPTIONAL REGULATOR"/>
    <property type="match status" value="1"/>
</dbReference>
<dbReference type="InterPro" id="IPR011075">
    <property type="entry name" value="TetR_C"/>
</dbReference>